<evidence type="ECO:0000259" key="11">
    <source>
        <dbReference type="Pfam" id="PF04452"/>
    </source>
</evidence>
<dbReference type="PANTHER" id="PTHR30027">
    <property type="entry name" value="RIBOSOMAL RNA SMALL SUBUNIT METHYLTRANSFERASE E"/>
    <property type="match status" value="1"/>
</dbReference>
<evidence type="ECO:0000313" key="13">
    <source>
        <dbReference type="EMBL" id="RDC63257.1"/>
    </source>
</evidence>
<gene>
    <name evidence="13" type="primary">rsmE</name>
    <name evidence="13" type="ORF">AHMF7616_01858</name>
</gene>
<dbReference type="InterPro" id="IPR015947">
    <property type="entry name" value="PUA-like_sf"/>
</dbReference>
<keyword evidence="4 10" id="KW-0698">rRNA processing</keyword>
<dbReference type="CDD" id="cd18084">
    <property type="entry name" value="RsmE-like"/>
    <property type="match status" value="1"/>
</dbReference>
<keyword evidence="6 10" id="KW-0808">Transferase</keyword>
<dbReference type="SUPFAM" id="SSF75217">
    <property type="entry name" value="alpha/beta knot"/>
    <property type="match status" value="1"/>
</dbReference>
<evidence type="ECO:0000256" key="5">
    <source>
        <dbReference type="ARBA" id="ARBA00022603"/>
    </source>
</evidence>
<name>A0A369QJ27_9BACT</name>
<dbReference type="RefSeq" id="WP_115372590.1">
    <property type="nucleotide sequence ID" value="NZ_QASA01000001.1"/>
</dbReference>
<comment type="similarity">
    <text evidence="2 10">Belongs to the RNA methyltransferase RsmE family.</text>
</comment>
<evidence type="ECO:0000313" key="14">
    <source>
        <dbReference type="Proteomes" id="UP000253919"/>
    </source>
</evidence>
<evidence type="ECO:0000259" key="12">
    <source>
        <dbReference type="Pfam" id="PF20260"/>
    </source>
</evidence>
<dbReference type="SUPFAM" id="SSF88697">
    <property type="entry name" value="PUA domain-like"/>
    <property type="match status" value="1"/>
</dbReference>
<reference evidence="13 14" key="1">
    <citation type="submission" date="2018-04" db="EMBL/GenBank/DDBJ databases">
        <title>Adhaeribacter sp. HMF7616 genome sequencing and assembly.</title>
        <authorList>
            <person name="Kang H."/>
            <person name="Kang J."/>
            <person name="Cha I."/>
            <person name="Kim H."/>
            <person name="Joh K."/>
        </authorList>
    </citation>
    <scope>NUCLEOTIDE SEQUENCE [LARGE SCALE GENOMIC DNA]</scope>
    <source>
        <strain evidence="13 14">HMF7616</strain>
    </source>
</reference>
<proteinExistence type="inferred from homology"/>
<dbReference type="NCBIfam" id="TIGR00046">
    <property type="entry name" value="RsmE family RNA methyltransferase"/>
    <property type="match status" value="1"/>
</dbReference>
<keyword evidence="14" id="KW-1185">Reference proteome</keyword>
<feature type="domain" description="Ribosomal RNA small subunit methyltransferase E PUA-like" evidence="12">
    <location>
        <begin position="16"/>
        <end position="62"/>
    </location>
</feature>
<evidence type="ECO:0000256" key="4">
    <source>
        <dbReference type="ARBA" id="ARBA00022552"/>
    </source>
</evidence>
<keyword evidence="3 10" id="KW-0963">Cytoplasm</keyword>
<comment type="caution">
    <text evidence="13">The sequence shown here is derived from an EMBL/GenBank/DDBJ whole genome shotgun (WGS) entry which is preliminary data.</text>
</comment>
<feature type="domain" description="Ribosomal RNA small subunit methyltransferase E methyltransferase" evidence="11">
    <location>
        <begin position="72"/>
        <end position="226"/>
    </location>
</feature>
<dbReference type="Gene3D" id="2.40.240.20">
    <property type="entry name" value="Hypothetical PUA domain-like, domain 1"/>
    <property type="match status" value="1"/>
</dbReference>
<dbReference type="InterPro" id="IPR006700">
    <property type="entry name" value="RsmE"/>
</dbReference>
<dbReference type="Pfam" id="PF20260">
    <property type="entry name" value="PUA_4"/>
    <property type="match status" value="1"/>
</dbReference>
<dbReference type="OrthoDB" id="9815641at2"/>
<comment type="catalytic activity">
    <reaction evidence="9 10">
        <text>uridine(1498) in 16S rRNA + S-adenosyl-L-methionine = N(3)-methyluridine(1498) in 16S rRNA + S-adenosyl-L-homocysteine + H(+)</text>
        <dbReference type="Rhea" id="RHEA:42920"/>
        <dbReference type="Rhea" id="RHEA-COMP:10283"/>
        <dbReference type="Rhea" id="RHEA-COMP:10284"/>
        <dbReference type="ChEBI" id="CHEBI:15378"/>
        <dbReference type="ChEBI" id="CHEBI:57856"/>
        <dbReference type="ChEBI" id="CHEBI:59789"/>
        <dbReference type="ChEBI" id="CHEBI:65315"/>
        <dbReference type="ChEBI" id="CHEBI:74502"/>
        <dbReference type="EC" id="2.1.1.193"/>
    </reaction>
</comment>
<protein>
    <recommendedName>
        <fullName evidence="10">Ribosomal RNA small subunit methyltransferase E</fullName>
        <ecNumber evidence="10">2.1.1.193</ecNumber>
    </recommendedName>
</protein>
<evidence type="ECO:0000256" key="8">
    <source>
        <dbReference type="ARBA" id="ARBA00025699"/>
    </source>
</evidence>
<dbReference type="EMBL" id="QASA01000001">
    <property type="protein sequence ID" value="RDC63257.1"/>
    <property type="molecule type" value="Genomic_DNA"/>
</dbReference>
<dbReference type="NCBIfam" id="NF008702">
    <property type="entry name" value="PRK11713.6-1"/>
    <property type="match status" value="1"/>
</dbReference>
<dbReference type="PANTHER" id="PTHR30027:SF3">
    <property type="entry name" value="16S RRNA (URACIL(1498)-N(3))-METHYLTRANSFERASE"/>
    <property type="match status" value="1"/>
</dbReference>
<sequence length="238" mass="26572">MHLFFTPDLNSETYTLNEDESKHSIRVLRLSQGDTINLVDGKGGLYTAVITDANPKKCALQIVNHVPNFGKRPFYVHIAVAPTKNLDRMEWFVEKAVEIGIDEISFLCCDHSERKNLNTERLQKIAISAMKQSIKAYLPKLNELQPFASFVNQCDASATFIAHLEDHNRKSLVQATVSQKNCILIGPEGDFSGREIEMAYKQGIKPVTLGPSRLRTETAALVACHTANLLHEIQVALP</sequence>
<dbReference type="EC" id="2.1.1.193" evidence="10"/>
<comment type="subcellular location">
    <subcellularLocation>
        <location evidence="1 10">Cytoplasm</location>
    </subcellularLocation>
</comment>
<dbReference type="GO" id="GO:0005737">
    <property type="term" value="C:cytoplasm"/>
    <property type="evidence" value="ECO:0007669"/>
    <property type="project" value="UniProtKB-SubCell"/>
</dbReference>
<dbReference type="GO" id="GO:0070475">
    <property type="term" value="P:rRNA base methylation"/>
    <property type="evidence" value="ECO:0007669"/>
    <property type="project" value="TreeGrafter"/>
</dbReference>
<evidence type="ECO:0000256" key="7">
    <source>
        <dbReference type="ARBA" id="ARBA00022691"/>
    </source>
</evidence>
<dbReference type="Pfam" id="PF04452">
    <property type="entry name" value="Methyltrans_RNA"/>
    <property type="match status" value="1"/>
</dbReference>
<evidence type="ECO:0000256" key="9">
    <source>
        <dbReference type="ARBA" id="ARBA00047944"/>
    </source>
</evidence>
<accession>A0A369QJ27</accession>
<evidence type="ECO:0000256" key="3">
    <source>
        <dbReference type="ARBA" id="ARBA00022490"/>
    </source>
</evidence>
<dbReference type="InterPro" id="IPR046886">
    <property type="entry name" value="RsmE_MTase_dom"/>
</dbReference>
<dbReference type="InterPro" id="IPR029028">
    <property type="entry name" value="Alpha/beta_knot_MTases"/>
</dbReference>
<dbReference type="InterPro" id="IPR046887">
    <property type="entry name" value="RsmE_PUA-like"/>
</dbReference>
<dbReference type="AlphaFoldDB" id="A0A369QJ27"/>
<evidence type="ECO:0000256" key="6">
    <source>
        <dbReference type="ARBA" id="ARBA00022679"/>
    </source>
</evidence>
<keyword evidence="7 10" id="KW-0949">S-adenosyl-L-methionine</keyword>
<organism evidence="13 14">
    <name type="scientific">Adhaeribacter pallidiroseus</name>
    <dbReference type="NCBI Taxonomy" id="2072847"/>
    <lineage>
        <taxon>Bacteria</taxon>
        <taxon>Pseudomonadati</taxon>
        <taxon>Bacteroidota</taxon>
        <taxon>Cytophagia</taxon>
        <taxon>Cytophagales</taxon>
        <taxon>Hymenobacteraceae</taxon>
        <taxon>Adhaeribacter</taxon>
    </lineage>
</organism>
<dbReference type="InterPro" id="IPR029026">
    <property type="entry name" value="tRNA_m1G_MTases_N"/>
</dbReference>
<dbReference type="Proteomes" id="UP000253919">
    <property type="component" value="Unassembled WGS sequence"/>
</dbReference>
<evidence type="ECO:0000256" key="10">
    <source>
        <dbReference type="PIRNR" id="PIRNR015601"/>
    </source>
</evidence>
<evidence type="ECO:0000256" key="1">
    <source>
        <dbReference type="ARBA" id="ARBA00004496"/>
    </source>
</evidence>
<evidence type="ECO:0000256" key="2">
    <source>
        <dbReference type="ARBA" id="ARBA00005528"/>
    </source>
</evidence>
<comment type="function">
    <text evidence="8 10">Specifically methylates the N3 position of the uracil ring of uridine 1498 (m3U1498) in 16S rRNA. Acts on the fully assembled 30S ribosomal subunit.</text>
</comment>
<dbReference type="PIRSF" id="PIRSF015601">
    <property type="entry name" value="MTase_slr0722"/>
    <property type="match status" value="1"/>
</dbReference>
<dbReference type="Gene3D" id="3.40.1280.10">
    <property type="match status" value="1"/>
</dbReference>
<dbReference type="GO" id="GO:0070042">
    <property type="term" value="F:rRNA (uridine-N3-)-methyltransferase activity"/>
    <property type="evidence" value="ECO:0007669"/>
    <property type="project" value="TreeGrafter"/>
</dbReference>
<keyword evidence="5 10" id="KW-0489">Methyltransferase</keyword>